<sequence>MQANNETFLPNEFRVPADGRMVPWRRRCTLLGDSLAAPSPDPRRTDSPDRVPGTTARSPQACLPESLRVPTPQEPPPFAGCSRHCRLPRMRRSAQEPHPFGTVTEQHRGLHRLSGEAAVAGAKG</sequence>
<protein>
    <submittedName>
        <fullName evidence="2">Uncharacterized protein</fullName>
    </submittedName>
</protein>
<dbReference type="AlphaFoldDB" id="A0A811R3G0"/>
<comment type="caution">
    <text evidence="2">The sequence shown here is derived from an EMBL/GenBank/DDBJ whole genome shotgun (WGS) entry which is preliminary data.</text>
</comment>
<feature type="region of interest" description="Disordered" evidence="1">
    <location>
        <begin position="32"/>
        <end position="82"/>
    </location>
</feature>
<name>A0A811R3G0_9POAL</name>
<reference evidence="2" key="1">
    <citation type="submission" date="2020-10" db="EMBL/GenBank/DDBJ databases">
        <authorList>
            <person name="Han B."/>
            <person name="Lu T."/>
            <person name="Zhao Q."/>
            <person name="Huang X."/>
            <person name="Zhao Y."/>
        </authorList>
    </citation>
    <scope>NUCLEOTIDE SEQUENCE</scope>
</reference>
<evidence type="ECO:0000256" key="1">
    <source>
        <dbReference type="SAM" id="MobiDB-lite"/>
    </source>
</evidence>
<evidence type="ECO:0000313" key="3">
    <source>
        <dbReference type="Proteomes" id="UP000604825"/>
    </source>
</evidence>
<keyword evidence="3" id="KW-1185">Reference proteome</keyword>
<dbReference type="Proteomes" id="UP000604825">
    <property type="component" value="Unassembled WGS sequence"/>
</dbReference>
<proteinExistence type="predicted"/>
<gene>
    <name evidence="2" type="ORF">NCGR_LOCUS47894</name>
</gene>
<accession>A0A811R3G0</accession>
<organism evidence="2 3">
    <name type="scientific">Miscanthus lutarioriparius</name>
    <dbReference type="NCBI Taxonomy" id="422564"/>
    <lineage>
        <taxon>Eukaryota</taxon>
        <taxon>Viridiplantae</taxon>
        <taxon>Streptophyta</taxon>
        <taxon>Embryophyta</taxon>
        <taxon>Tracheophyta</taxon>
        <taxon>Spermatophyta</taxon>
        <taxon>Magnoliopsida</taxon>
        <taxon>Liliopsida</taxon>
        <taxon>Poales</taxon>
        <taxon>Poaceae</taxon>
        <taxon>PACMAD clade</taxon>
        <taxon>Panicoideae</taxon>
        <taxon>Andropogonodae</taxon>
        <taxon>Andropogoneae</taxon>
        <taxon>Saccharinae</taxon>
        <taxon>Miscanthus</taxon>
    </lineage>
</organism>
<dbReference type="EMBL" id="CAJGYO010000013">
    <property type="protein sequence ID" value="CAD6264589.1"/>
    <property type="molecule type" value="Genomic_DNA"/>
</dbReference>
<evidence type="ECO:0000313" key="2">
    <source>
        <dbReference type="EMBL" id="CAD6264589.1"/>
    </source>
</evidence>